<name>A0A0P0Y7L5_ORYSJ</name>
<feature type="compositionally biased region" description="Polar residues" evidence="1">
    <location>
        <begin position="21"/>
        <end position="30"/>
    </location>
</feature>
<keyword evidence="3" id="KW-1185">Reference proteome</keyword>
<dbReference type="Proteomes" id="UP000059680">
    <property type="component" value="Chromosome 12"/>
</dbReference>
<evidence type="ECO:0000256" key="1">
    <source>
        <dbReference type="SAM" id="MobiDB-lite"/>
    </source>
</evidence>
<evidence type="ECO:0000313" key="2">
    <source>
        <dbReference type="EMBL" id="BAT16115.1"/>
    </source>
</evidence>
<feature type="region of interest" description="Disordered" evidence="1">
    <location>
        <begin position="73"/>
        <end position="101"/>
    </location>
</feature>
<dbReference type="PaxDb" id="39947-A0A0P0Y7L5"/>
<proteinExistence type="predicted"/>
<reference evidence="2 3" key="2">
    <citation type="journal article" date="2013" name="Plant Cell Physiol.">
        <title>Rice Annotation Project Database (RAP-DB): an integrative and interactive database for rice genomics.</title>
        <authorList>
            <person name="Sakai H."/>
            <person name="Lee S.S."/>
            <person name="Tanaka T."/>
            <person name="Numa H."/>
            <person name="Kim J."/>
            <person name="Kawahara Y."/>
            <person name="Wakimoto H."/>
            <person name="Yang C.C."/>
            <person name="Iwamoto M."/>
            <person name="Abe T."/>
            <person name="Yamada Y."/>
            <person name="Muto A."/>
            <person name="Inokuchi H."/>
            <person name="Ikemura T."/>
            <person name="Matsumoto T."/>
            <person name="Sasaki T."/>
            <person name="Itoh T."/>
        </authorList>
    </citation>
    <scope>NUCLEOTIDE SEQUENCE [LARGE SCALE GENOMIC DNA]</scope>
    <source>
        <strain evidence="3">cv. Nipponbare</strain>
    </source>
</reference>
<gene>
    <name evidence="2" type="ordered locus">Os12g0177350</name>
    <name evidence="2" type="ORF">OSNPB_120177350</name>
</gene>
<feature type="region of interest" description="Disordered" evidence="1">
    <location>
        <begin position="1"/>
        <end position="30"/>
    </location>
</feature>
<reference evidence="2 3" key="3">
    <citation type="journal article" date="2013" name="Rice">
        <title>Improvement of the Oryza sativa Nipponbare reference genome using next generation sequence and optical map data.</title>
        <authorList>
            <person name="Kawahara Y."/>
            <person name="de la Bastide M."/>
            <person name="Hamilton J.P."/>
            <person name="Kanamori H."/>
            <person name="McCombie W.R."/>
            <person name="Ouyang S."/>
            <person name="Schwartz D.C."/>
            <person name="Tanaka T."/>
            <person name="Wu J."/>
            <person name="Zhou S."/>
            <person name="Childs K.L."/>
            <person name="Davidson R.M."/>
            <person name="Lin H."/>
            <person name="Quesada-Ocampo L."/>
            <person name="Vaillancourt B."/>
            <person name="Sakai H."/>
            <person name="Lee S.S."/>
            <person name="Kim J."/>
            <person name="Numa H."/>
            <person name="Itoh T."/>
            <person name="Buell C.R."/>
            <person name="Matsumoto T."/>
        </authorList>
    </citation>
    <scope>NUCLEOTIDE SEQUENCE [LARGE SCALE GENOMIC DNA]</scope>
    <source>
        <strain evidence="3">cv. Nipponbare</strain>
    </source>
</reference>
<feature type="compositionally biased region" description="Basic and acidic residues" evidence="1">
    <location>
        <begin position="1"/>
        <end position="10"/>
    </location>
</feature>
<protein>
    <submittedName>
        <fullName evidence="2">Os12g0177350 protein</fullName>
    </submittedName>
</protein>
<reference evidence="3" key="1">
    <citation type="journal article" date="2005" name="Nature">
        <title>The map-based sequence of the rice genome.</title>
        <authorList>
            <consortium name="International rice genome sequencing project (IRGSP)"/>
            <person name="Matsumoto T."/>
            <person name="Wu J."/>
            <person name="Kanamori H."/>
            <person name="Katayose Y."/>
            <person name="Fujisawa M."/>
            <person name="Namiki N."/>
            <person name="Mizuno H."/>
            <person name="Yamamoto K."/>
            <person name="Antonio B.A."/>
            <person name="Baba T."/>
            <person name="Sakata K."/>
            <person name="Nagamura Y."/>
            <person name="Aoki H."/>
            <person name="Arikawa K."/>
            <person name="Arita K."/>
            <person name="Bito T."/>
            <person name="Chiden Y."/>
            <person name="Fujitsuka N."/>
            <person name="Fukunaka R."/>
            <person name="Hamada M."/>
            <person name="Harada C."/>
            <person name="Hayashi A."/>
            <person name="Hijishita S."/>
            <person name="Honda M."/>
            <person name="Hosokawa S."/>
            <person name="Ichikawa Y."/>
            <person name="Idonuma A."/>
            <person name="Iijima M."/>
            <person name="Ikeda M."/>
            <person name="Ikeno M."/>
            <person name="Ito K."/>
            <person name="Ito S."/>
            <person name="Ito T."/>
            <person name="Ito Y."/>
            <person name="Ito Y."/>
            <person name="Iwabuchi A."/>
            <person name="Kamiya K."/>
            <person name="Karasawa W."/>
            <person name="Kurita K."/>
            <person name="Katagiri S."/>
            <person name="Kikuta A."/>
            <person name="Kobayashi H."/>
            <person name="Kobayashi N."/>
            <person name="Machita K."/>
            <person name="Maehara T."/>
            <person name="Masukawa M."/>
            <person name="Mizubayashi T."/>
            <person name="Mukai Y."/>
            <person name="Nagasaki H."/>
            <person name="Nagata Y."/>
            <person name="Naito S."/>
            <person name="Nakashima M."/>
            <person name="Nakama Y."/>
            <person name="Nakamichi Y."/>
            <person name="Nakamura M."/>
            <person name="Meguro A."/>
            <person name="Negishi M."/>
            <person name="Ohta I."/>
            <person name="Ohta T."/>
            <person name="Okamoto M."/>
            <person name="Ono N."/>
            <person name="Saji S."/>
            <person name="Sakaguchi M."/>
            <person name="Sakai K."/>
            <person name="Shibata M."/>
            <person name="Shimokawa T."/>
            <person name="Song J."/>
            <person name="Takazaki Y."/>
            <person name="Terasawa K."/>
            <person name="Tsugane M."/>
            <person name="Tsuji K."/>
            <person name="Ueda S."/>
            <person name="Waki K."/>
            <person name="Yamagata H."/>
            <person name="Yamamoto M."/>
            <person name="Yamamoto S."/>
            <person name="Yamane H."/>
            <person name="Yoshiki S."/>
            <person name="Yoshihara R."/>
            <person name="Yukawa K."/>
            <person name="Zhong H."/>
            <person name="Yano M."/>
            <person name="Yuan Q."/>
            <person name="Ouyang S."/>
            <person name="Liu J."/>
            <person name="Jones K.M."/>
            <person name="Gansberger K."/>
            <person name="Moffat K."/>
            <person name="Hill J."/>
            <person name="Bera J."/>
            <person name="Fadrosh D."/>
            <person name="Jin S."/>
            <person name="Johri S."/>
            <person name="Kim M."/>
            <person name="Overton L."/>
            <person name="Reardon M."/>
            <person name="Tsitrin T."/>
            <person name="Vuong H."/>
            <person name="Weaver B."/>
            <person name="Ciecko A."/>
            <person name="Tallon L."/>
            <person name="Jackson J."/>
            <person name="Pai G."/>
            <person name="Aken S.V."/>
            <person name="Utterback T."/>
            <person name="Reidmuller S."/>
            <person name="Feldblyum T."/>
            <person name="Hsiao J."/>
            <person name="Zismann V."/>
            <person name="Iobst S."/>
            <person name="de Vazeille A.R."/>
            <person name="Buell C.R."/>
            <person name="Ying K."/>
            <person name="Li Y."/>
            <person name="Lu T."/>
            <person name="Huang Y."/>
            <person name="Zhao Q."/>
            <person name="Feng Q."/>
            <person name="Zhang L."/>
            <person name="Zhu J."/>
            <person name="Weng Q."/>
            <person name="Mu J."/>
            <person name="Lu Y."/>
            <person name="Fan D."/>
            <person name="Liu Y."/>
            <person name="Guan J."/>
            <person name="Zhang Y."/>
            <person name="Yu S."/>
            <person name="Liu X."/>
            <person name="Zhang Y."/>
            <person name="Hong G."/>
            <person name="Han B."/>
            <person name="Choisne N."/>
            <person name="Demange N."/>
            <person name="Orjeda G."/>
            <person name="Samain S."/>
            <person name="Cattolico L."/>
            <person name="Pelletier E."/>
            <person name="Couloux A."/>
            <person name="Segurens B."/>
            <person name="Wincker P."/>
            <person name="D'Hont A."/>
            <person name="Scarpelli C."/>
            <person name="Weissenbach J."/>
            <person name="Salanoubat M."/>
            <person name="Quetier F."/>
            <person name="Yu Y."/>
            <person name="Kim H.R."/>
            <person name="Rambo T."/>
            <person name="Currie J."/>
            <person name="Collura K."/>
            <person name="Luo M."/>
            <person name="Yang T."/>
            <person name="Ammiraju J.S.S."/>
            <person name="Engler F."/>
            <person name="Soderlund C."/>
            <person name="Wing R.A."/>
            <person name="Palmer L.E."/>
            <person name="de la Bastide M."/>
            <person name="Spiegel L."/>
            <person name="Nascimento L."/>
            <person name="Zutavern T."/>
            <person name="O'Shaughnessy A."/>
            <person name="Dike S."/>
            <person name="Dedhia N."/>
            <person name="Preston R."/>
            <person name="Balija V."/>
            <person name="McCombie W.R."/>
            <person name="Chow T."/>
            <person name="Chen H."/>
            <person name="Chung M."/>
            <person name="Chen C."/>
            <person name="Shaw J."/>
            <person name="Wu H."/>
            <person name="Hsiao K."/>
            <person name="Chao Y."/>
            <person name="Chu M."/>
            <person name="Cheng C."/>
            <person name="Hour A."/>
            <person name="Lee P."/>
            <person name="Lin S."/>
            <person name="Lin Y."/>
            <person name="Liou J."/>
            <person name="Liu S."/>
            <person name="Hsing Y."/>
            <person name="Raghuvanshi S."/>
            <person name="Mohanty A."/>
            <person name="Bharti A.K."/>
            <person name="Gaur A."/>
            <person name="Gupta V."/>
            <person name="Kumar D."/>
            <person name="Ravi V."/>
            <person name="Vij S."/>
            <person name="Kapur A."/>
            <person name="Khurana P."/>
            <person name="Khurana P."/>
            <person name="Khurana J.P."/>
            <person name="Tyagi A.K."/>
            <person name="Gaikwad K."/>
            <person name="Singh A."/>
            <person name="Dalal V."/>
            <person name="Srivastava S."/>
            <person name="Dixit A."/>
            <person name="Pal A.K."/>
            <person name="Ghazi I.A."/>
            <person name="Yadav M."/>
            <person name="Pandit A."/>
            <person name="Bhargava A."/>
            <person name="Sureshbabu K."/>
            <person name="Batra K."/>
            <person name="Sharma T.R."/>
            <person name="Mohapatra T."/>
            <person name="Singh N.K."/>
            <person name="Messing J."/>
            <person name="Nelson A.B."/>
            <person name="Fuks G."/>
            <person name="Kavchok S."/>
            <person name="Keizer G."/>
            <person name="Linton E."/>
            <person name="Llaca V."/>
            <person name="Song R."/>
            <person name="Tanyolac B."/>
            <person name="Young S."/>
            <person name="Ho-Il K."/>
            <person name="Hahn J.H."/>
            <person name="Sangsakoo G."/>
            <person name="Vanavichit A."/>
            <person name="de Mattos Luiz.A.T."/>
            <person name="Zimmer P.D."/>
            <person name="Malone G."/>
            <person name="Dellagostin O."/>
            <person name="de Oliveira A.C."/>
            <person name="Bevan M."/>
            <person name="Bancroft I."/>
            <person name="Minx P."/>
            <person name="Cordum H."/>
            <person name="Wilson R."/>
            <person name="Cheng Z."/>
            <person name="Jin W."/>
            <person name="Jiang J."/>
            <person name="Leong S.A."/>
            <person name="Iwama H."/>
            <person name="Gojobori T."/>
            <person name="Itoh T."/>
            <person name="Niimura Y."/>
            <person name="Fujii Y."/>
            <person name="Habara T."/>
            <person name="Sakai H."/>
            <person name="Sato Y."/>
            <person name="Wilson G."/>
            <person name="Kumar K."/>
            <person name="McCouch S."/>
            <person name="Juretic N."/>
            <person name="Hoen D."/>
            <person name="Wright S."/>
            <person name="Bruskiewich R."/>
            <person name="Bureau T."/>
            <person name="Miyao A."/>
            <person name="Hirochika H."/>
            <person name="Nishikawa T."/>
            <person name="Kadowaki K."/>
            <person name="Sugiura M."/>
            <person name="Burr B."/>
            <person name="Sasaki T."/>
        </authorList>
    </citation>
    <scope>NUCLEOTIDE SEQUENCE [LARGE SCALE GENOMIC DNA]</scope>
    <source>
        <strain evidence="3">cv. Nipponbare</strain>
    </source>
</reference>
<organism evidence="2 3">
    <name type="scientific">Oryza sativa subsp. japonica</name>
    <name type="common">Rice</name>
    <dbReference type="NCBI Taxonomy" id="39947"/>
    <lineage>
        <taxon>Eukaryota</taxon>
        <taxon>Viridiplantae</taxon>
        <taxon>Streptophyta</taxon>
        <taxon>Embryophyta</taxon>
        <taxon>Tracheophyta</taxon>
        <taxon>Spermatophyta</taxon>
        <taxon>Magnoliopsida</taxon>
        <taxon>Liliopsida</taxon>
        <taxon>Poales</taxon>
        <taxon>Poaceae</taxon>
        <taxon>BOP clade</taxon>
        <taxon>Oryzoideae</taxon>
        <taxon>Oryzeae</taxon>
        <taxon>Oryzinae</taxon>
        <taxon>Oryza</taxon>
        <taxon>Oryza sativa</taxon>
    </lineage>
</organism>
<sequence length="101" mass="10526">MAEGEPRTVEGDMPTVEGDMPTSTLDSLPLNAPSSLFSLPARGRSSCASPGMAAAHPFLTQVPTRHCLRHEDTCSRRRAARPQPPPTLVAASAWGSSSAGA</sequence>
<evidence type="ECO:0000313" key="3">
    <source>
        <dbReference type="Proteomes" id="UP000059680"/>
    </source>
</evidence>
<dbReference type="AlphaFoldDB" id="A0A0P0Y7L5"/>
<feature type="compositionally biased region" description="Low complexity" evidence="1">
    <location>
        <begin position="90"/>
        <end position="101"/>
    </location>
</feature>
<accession>A0A0P0Y7L5</accession>
<dbReference type="InParanoid" id="A0A0P0Y7L5"/>
<dbReference type="EMBL" id="AP014968">
    <property type="protein sequence ID" value="BAT16115.1"/>
    <property type="molecule type" value="Genomic_DNA"/>
</dbReference>